<feature type="region of interest" description="Disordered" evidence="1">
    <location>
        <begin position="44"/>
        <end position="91"/>
    </location>
</feature>
<protein>
    <submittedName>
        <fullName evidence="2">Uncharacterized protein</fullName>
    </submittedName>
</protein>
<dbReference type="Proteomes" id="UP000567885">
    <property type="component" value="Unassembled WGS sequence"/>
</dbReference>
<proteinExistence type="predicted"/>
<evidence type="ECO:0000313" key="3">
    <source>
        <dbReference type="Proteomes" id="UP000567885"/>
    </source>
</evidence>
<gene>
    <name evidence="2" type="ORF">FHETE_3682</name>
</gene>
<feature type="compositionally biased region" description="Low complexity" evidence="1">
    <location>
        <begin position="77"/>
        <end position="91"/>
    </location>
</feature>
<name>A0A8H5TLU0_FUSHE</name>
<organism evidence="2 3">
    <name type="scientific">Fusarium heterosporum</name>
    <dbReference type="NCBI Taxonomy" id="42747"/>
    <lineage>
        <taxon>Eukaryota</taxon>
        <taxon>Fungi</taxon>
        <taxon>Dikarya</taxon>
        <taxon>Ascomycota</taxon>
        <taxon>Pezizomycotina</taxon>
        <taxon>Sordariomycetes</taxon>
        <taxon>Hypocreomycetidae</taxon>
        <taxon>Hypocreales</taxon>
        <taxon>Nectriaceae</taxon>
        <taxon>Fusarium</taxon>
        <taxon>Fusarium heterosporum species complex</taxon>
    </lineage>
</organism>
<accession>A0A8H5TLU0</accession>
<feature type="compositionally biased region" description="Polar residues" evidence="1">
    <location>
        <begin position="44"/>
        <end position="59"/>
    </location>
</feature>
<feature type="compositionally biased region" description="Basic and acidic residues" evidence="1">
    <location>
        <begin position="60"/>
        <end position="71"/>
    </location>
</feature>
<reference evidence="2 3" key="1">
    <citation type="submission" date="2020-05" db="EMBL/GenBank/DDBJ databases">
        <title>Identification and distribution of gene clusters putatively required for synthesis of sphingolipid metabolism inhibitors in phylogenetically diverse species of the filamentous fungus Fusarium.</title>
        <authorList>
            <person name="Kim H.-S."/>
            <person name="Busman M."/>
            <person name="Brown D.W."/>
            <person name="Divon H."/>
            <person name="Uhlig S."/>
            <person name="Proctor R.H."/>
        </authorList>
    </citation>
    <scope>NUCLEOTIDE SEQUENCE [LARGE SCALE GENOMIC DNA]</scope>
    <source>
        <strain evidence="2 3">NRRL 20693</strain>
    </source>
</reference>
<dbReference type="AlphaFoldDB" id="A0A8H5TLU0"/>
<dbReference type="EMBL" id="JAAGWQ010000059">
    <property type="protein sequence ID" value="KAF5672548.1"/>
    <property type="molecule type" value="Genomic_DNA"/>
</dbReference>
<evidence type="ECO:0000256" key="1">
    <source>
        <dbReference type="SAM" id="MobiDB-lite"/>
    </source>
</evidence>
<sequence length="296" mass="32407">MAMEDFDPLVTSVARQASIRQVLRLPWHTRSIALGSFFNSQAATSTKTDPFSQDSAFDSESLRTSHVRLDPSDGNASFKSCESTSSSTSSDHLSVGIGVGISAGSVTFTRAPKLSEIALQTLKYNGGLSAFKEHWGDYYVAGYRIGGDAGVMMSLASSSKTVSESVTICIKVEILFFSFEDSWSKGWSQAESDLRVTLSCFSTAEQAQIQEQRQLGDPKLYSFIQEARGIHDRAQGLADTVQRKLDQIGISSGKDITTDQCMDLCKSGVVVELLLVPVEHLRELQYWKTDDNVICL</sequence>
<comment type="caution">
    <text evidence="2">The sequence shown here is derived from an EMBL/GenBank/DDBJ whole genome shotgun (WGS) entry which is preliminary data.</text>
</comment>
<evidence type="ECO:0000313" key="2">
    <source>
        <dbReference type="EMBL" id="KAF5672548.1"/>
    </source>
</evidence>
<keyword evidence="3" id="KW-1185">Reference proteome</keyword>
<dbReference type="OrthoDB" id="4457531at2759"/>